<proteinExistence type="predicted"/>
<feature type="domain" description="Phospholipid/glycerol acyltransferase" evidence="1">
    <location>
        <begin position="42"/>
        <end position="161"/>
    </location>
</feature>
<dbReference type="AlphaFoldDB" id="A0A1T4KWV3"/>
<dbReference type="EMBL" id="FUWL01000006">
    <property type="protein sequence ID" value="SJZ46906.1"/>
    <property type="molecule type" value="Genomic_DNA"/>
</dbReference>
<dbReference type="RefSeq" id="WP_025838332.1">
    <property type="nucleotide sequence ID" value="NZ_FUWL01000006.1"/>
</dbReference>
<sequence length="205" mass="24394">MLKAKHHPIVYPFFRHYTEYLLRRHFGKVRIVGDFEDRGLPILLIANHVGWWDGFWAMHLRNKVFKRKFHFMMREDQLLRYRFFNRTGGFSVNKGSREVLKTLAYTSQLLDDERNMVLIYPQGRLQSLYRKEFVFEKGIERLVDGRQSKLHIVLSANMIDYLADKKPSVTMYIRDFGGTLSRAGLERGYNDFYADCLRTQTNIEG</sequence>
<dbReference type="Proteomes" id="UP000189956">
    <property type="component" value="Unassembled WGS sequence"/>
</dbReference>
<dbReference type="GO" id="GO:0016746">
    <property type="term" value="F:acyltransferase activity"/>
    <property type="evidence" value="ECO:0007669"/>
    <property type="project" value="UniProtKB-KW"/>
</dbReference>
<evidence type="ECO:0000259" key="1">
    <source>
        <dbReference type="SMART" id="SM00563"/>
    </source>
</evidence>
<accession>A0A1T4KWV3</accession>
<protein>
    <submittedName>
        <fullName evidence="2">Acyltransferase</fullName>
    </submittedName>
</protein>
<evidence type="ECO:0000313" key="2">
    <source>
        <dbReference type="EMBL" id="SJZ46906.1"/>
    </source>
</evidence>
<dbReference type="CDD" id="cd06551">
    <property type="entry name" value="LPLAT"/>
    <property type="match status" value="1"/>
</dbReference>
<organism evidence="2 3">
    <name type="scientific">Porphyromonas cangingivalis</name>
    <dbReference type="NCBI Taxonomy" id="36874"/>
    <lineage>
        <taxon>Bacteria</taxon>
        <taxon>Pseudomonadati</taxon>
        <taxon>Bacteroidota</taxon>
        <taxon>Bacteroidia</taxon>
        <taxon>Bacteroidales</taxon>
        <taxon>Porphyromonadaceae</taxon>
        <taxon>Porphyromonas</taxon>
    </lineage>
</organism>
<name>A0A1T4KWV3_PORCN</name>
<gene>
    <name evidence="2" type="ORF">SAMN02745205_00890</name>
</gene>
<reference evidence="2 3" key="1">
    <citation type="submission" date="2017-02" db="EMBL/GenBank/DDBJ databases">
        <authorList>
            <person name="Peterson S.W."/>
        </authorList>
    </citation>
    <scope>NUCLEOTIDE SEQUENCE [LARGE SCALE GENOMIC DNA]</scope>
    <source>
        <strain evidence="2 3">ATCC 700135</strain>
    </source>
</reference>
<dbReference type="SMART" id="SM00563">
    <property type="entry name" value="PlsC"/>
    <property type="match status" value="1"/>
</dbReference>
<evidence type="ECO:0000313" key="3">
    <source>
        <dbReference type="Proteomes" id="UP000189956"/>
    </source>
</evidence>
<dbReference type="SUPFAM" id="SSF69593">
    <property type="entry name" value="Glycerol-3-phosphate (1)-acyltransferase"/>
    <property type="match status" value="1"/>
</dbReference>
<dbReference type="InterPro" id="IPR002123">
    <property type="entry name" value="Plipid/glycerol_acylTrfase"/>
</dbReference>
<keyword evidence="2" id="KW-0808">Transferase</keyword>
<dbReference type="Pfam" id="PF01553">
    <property type="entry name" value="Acyltransferase"/>
    <property type="match status" value="1"/>
</dbReference>
<keyword evidence="2" id="KW-0012">Acyltransferase</keyword>